<name>A0A816JJR6_BRANA</name>
<feature type="region of interest" description="Disordered" evidence="1">
    <location>
        <begin position="141"/>
        <end position="163"/>
    </location>
</feature>
<accession>A0A816JJR6</accession>
<evidence type="ECO:0000313" key="2">
    <source>
        <dbReference type="EMBL" id="CAF1851840.1"/>
    </source>
</evidence>
<dbReference type="AlphaFoldDB" id="A0A816JJR6"/>
<feature type="compositionally biased region" description="Basic residues" evidence="1">
    <location>
        <begin position="149"/>
        <end position="159"/>
    </location>
</feature>
<reference evidence="2" key="1">
    <citation type="submission" date="2021-01" db="EMBL/GenBank/DDBJ databases">
        <authorList>
            <consortium name="Genoscope - CEA"/>
            <person name="William W."/>
        </authorList>
    </citation>
    <scope>NUCLEOTIDE SEQUENCE</scope>
</reference>
<proteinExistence type="predicted"/>
<evidence type="ECO:0000256" key="1">
    <source>
        <dbReference type="SAM" id="MobiDB-lite"/>
    </source>
</evidence>
<protein>
    <submittedName>
        <fullName evidence="2">(rape) hypothetical protein</fullName>
    </submittedName>
</protein>
<dbReference type="EMBL" id="HG994368">
    <property type="protein sequence ID" value="CAF1851840.1"/>
    <property type="molecule type" value="Genomic_DNA"/>
</dbReference>
<dbReference type="Proteomes" id="UP001295469">
    <property type="component" value="Chromosome C04"/>
</dbReference>
<organism evidence="2">
    <name type="scientific">Brassica napus</name>
    <name type="common">Rape</name>
    <dbReference type="NCBI Taxonomy" id="3708"/>
    <lineage>
        <taxon>Eukaryota</taxon>
        <taxon>Viridiplantae</taxon>
        <taxon>Streptophyta</taxon>
        <taxon>Embryophyta</taxon>
        <taxon>Tracheophyta</taxon>
        <taxon>Spermatophyta</taxon>
        <taxon>Magnoliopsida</taxon>
        <taxon>eudicotyledons</taxon>
        <taxon>Gunneridae</taxon>
        <taxon>Pentapetalae</taxon>
        <taxon>rosids</taxon>
        <taxon>malvids</taxon>
        <taxon>Brassicales</taxon>
        <taxon>Brassicaceae</taxon>
        <taxon>Brassiceae</taxon>
        <taxon>Brassica</taxon>
    </lineage>
</organism>
<dbReference type="Gramene" id="CDY02922">
    <property type="protein sequence ID" value="CDY02922"/>
    <property type="gene ID" value="GSBRNA2T00115185001"/>
</dbReference>
<sequence>MLLVPYSVSFNKYDIDLEQYLTLVSITGKQIPYQKSLISSNIFIVIFLDRSFSLISLSPKKVVNPNREMVASRLVDFPEEVEDETTEPLPEMMFANGEEPVGVRVITYQSSRAIIVVVVSKRRRLELASVLTRSHRSRACPCHHWSQTRPRRRHQKERQRRKEEAAAKRLGLGLIKFRLIMFWLIRF</sequence>
<gene>
    <name evidence="2" type="ORF">DARMORV10_C04P37080.1</name>
</gene>